<keyword evidence="2 4" id="KW-0863">Zinc-finger</keyword>
<feature type="domain" description="SPX" evidence="6">
    <location>
        <begin position="1"/>
        <end position="148"/>
    </location>
</feature>
<keyword evidence="8" id="KW-1185">Reference proteome</keyword>
<keyword evidence="1" id="KW-0479">Metal-binding</keyword>
<dbReference type="PANTHER" id="PTHR23327:SF51">
    <property type="entry name" value="TRANSCRIPTIONAL REGULATOR OF YEAST FORM ADHERENCE 3"/>
    <property type="match status" value="1"/>
</dbReference>
<sequence length="306" mass="35740">LNRMNEFQAENEAYFRRRLAALSTRLSAVSSPYNHDMYPWRRLFQWYQDAHIWRFSDRDQHHRETQAEGSVKRSKRQFELFTERITHPDVLAQFRLQESRAVLIEFINLNVELLSVKSFRDLNRTALTKILKKHDKRTRLTASLEFPQLVAQSKLLFSMDLPKALSYALGEQLLMIVPQPSDYQCPLCLHLIWKPIRLQCNHIFCARCLIKAFNQRIYNCPLCRRKSAVLYASGANLDRPLLNFLQLYFPREVRKRRMASERELAHGAIRAVLAPHMIPAFVHTDLEEAEEADSDSDDANGGNGGR</sequence>
<evidence type="ECO:0000259" key="6">
    <source>
        <dbReference type="PROSITE" id="PS51382"/>
    </source>
</evidence>
<evidence type="ECO:0000256" key="2">
    <source>
        <dbReference type="ARBA" id="ARBA00022771"/>
    </source>
</evidence>
<dbReference type="InterPro" id="IPR017907">
    <property type="entry name" value="Znf_RING_CS"/>
</dbReference>
<dbReference type="Pfam" id="PF03105">
    <property type="entry name" value="SPX"/>
    <property type="match status" value="1"/>
</dbReference>
<feature type="non-terminal residue" evidence="7">
    <location>
        <position position="1"/>
    </location>
</feature>
<dbReference type="AlphaFoldDB" id="A0A9W8EC58"/>
<evidence type="ECO:0000256" key="3">
    <source>
        <dbReference type="ARBA" id="ARBA00022833"/>
    </source>
</evidence>
<dbReference type="SUPFAM" id="SSF57850">
    <property type="entry name" value="RING/U-box"/>
    <property type="match status" value="1"/>
</dbReference>
<dbReference type="Proteomes" id="UP001151582">
    <property type="component" value="Unassembled WGS sequence"/>
</dbReference>
<evidence type="ECO:0000256" key="1">
    <source>
        <dbReference type="ARBA" id="ARBA00022723"/>
    </source>
</evidence>
<gene>
    <name evidence="7" type="ORF">H4R34_004491</name>
</gene>
<dbReference type="PROSITE" id="PS50089">
    <property type="entry name" value="ZF_RING_2"/>
    <property type="match status" value="1"/>
</dbReference>
<keyword evidence="3" id="KW-0862">Zinc</keyword>
<dbReference type="InterPro" id="IPR018957">
    <property type="entry name" value="Znf_C3HC4_RING-type"/>
</dbReference>
<dbReference type="Gene3D" id="3.30.40.10">
    <property type="entry name" value="Zinc/RING finger domain, C3HC4 (zinc finger)"/>
    <property type="match status" value="1"/>
</dbReference>
<dbReference type="SMART" id="SM00184">
    <property type="entry name" value="RING"/>
    <property type="match status" value="1"/>
</dbReference>
<evidence type="ECO:0000313" key="7">
    <source>
        <dbReference type="EMBL" id="KAJ1975028.1"/>
    </source>
</evidence>
<dbReference type="InterPro" id="IPR013083">
    <property type="entry name" value="Znf_RING/FYVE/PHD"/>
</dbReference>
<evidence type="ECO:0008006" key="9">
    <source>
        <dbReference type="Google" id="ProtNLM"/>
    </source>
</evidence>
<dbReference type="EMBL" id="JANBQB010000577">
    <property type="protein sequence ID" value="KAJ1975028.1"/>
    <property type="molecule type" value="Genomic_DNA"/>
</dbReference>
<dbReference type="GO" id="GO:0008270">
    <property type="term" value="F:zinc ion binding"/>
    <property type="evidence" value="ECO:0007669"/>
    <property type="project" value="UniProtKB-KW"/>
</dbReference>
<dbReference type="PANTHER" id="PTHR23327">
    <property type="entry name" value="RING FINGER PROTEIN 127"/>
    <property type="match status" value="1"/>
</dbReference>
<name>A0A9W8EC58_9FUNG</name>
<comment type="caution">
    <text evidence="7">The sequence shown here is derived from an EMBL/GenBank/DDBJ whole genome shotgun (WGS) entry which is preliminary data.</text>
</comment>
<dbReference type="PROSITE" id="PS51382">
    <property type="entry name" value="SPX"/>
    <property type="match status" value="1"/>
</dbReference>
<evidence type="ECO:0000256" key="4">
    <source>
        <dbReference type="PROSITE-ProRule" id="PRU00175"/>
    </source>
</evidence>
<dbReference type="InterPro" id="IPR004331">
    <property type="entry name" value="SPX_dom"/>
</dbReference>
<dbReference type="OrthoDB" id="5588846at2759"/>
<organism evidence="7 8">
    <name type="scientific">Dimargaris verticillata</name>
    <dbReference type="NCBI Taxonomy" id="2761393"/>
    <lineage>
        <taxon>Eukaryota</taxon>
        <taxon>Fungi</taxon>
        <taxon>Fungi incertae sedis</taxon>
        <taxon>Zoopagomycota</taxon>
        <taxon>Kickxellomycotina</taxon>
        <taxon>Dimargaritomycetes</taxon>
        <taxon>Dimargaritales</taxon>
        <taxon>Dimargaritaceae</taxon>
        <taxon>Dimargaris</taxon>
    </lineage>
</organism>
<dbReference type="PROSITE" id="PS00518">
    <property type="entry name" value="ZF_RING_1"/>
    <property type="match status" value="1"/>
</dbReference>
<proteinExistence type="predicted"/>
<evidence type="ECO:0000313" key="8">
    <source>
        <dbReference type="Proteomes" id="UP001151582"/>
    </source>
</evidence>
<accession>A0A9W8EC58</accession>
<reference evidence="7" key="1">
    <citation type="submission" date="2022-07" db="EMBL/GenBank/DDBJ databases">
        <title>Phylogenomic reconstructions and comparative analyses of Kickxellomycotina fungi.</title>
        <authorList>
            <person name="Reynolds N.K."/>
            <person name="Stajich J.E."/>
            <person name="Barry K."/>
            <person name="Grigoriev I.V."/>
            <person name="Crous P."/>
            <person name="Smith M.E."/>
        </authorList>
    </citation>
    <scope>NUCLEOTIDE SEQUENCE</scope>
    <source>
        <strain evidence="7">RSA 567</strain>
    </source>
</reference>
<protein>
    <recommendedName>
        <fullName evidence="9">SPX domain-containing protein</fullName>
    </recommendedName>
</protein>
<evidence type="ECO:0000259" key="5">
    <source>
        <dbReference type="PROSITE" id="PS50089"/>
    </source>
</evidence>
<feature type="domain" description="RING-type" evidence="5">
    <location>
        <begin position="185"/>
        <end position="224"/>
    </location>
</feature>
<dbReference type="InterPro" id="IPR001841">
    <property type="entry name" value="Znf_RING"/>
</dbReference>
<dbReference type="Pfam" id="PF00097">
    <property type="entry name" value="zf-C3HC4"/>
    <property type="match status" value="1"/>
</dbReference>